<dbReference type="InterPro" id="IPR036291">
    <property type="entry name" value="NAD(P)-bd_dom_sf"/>
</dbReference>
<dbReference type="NCBIfam" id="TIGR01035">
    <property type="entry name" value="hemA"/>
    <property type="match status" value="1"/>
</dbReference>
<evidence type="ECO:0000256" key="4">
    <source>
        <dbReference type="ARBA" id="ARBA00022857"/>
    </source>
</evidence>
<dbReference type="GO" id="GO:0019353">
    <property type="term" value="P:protoporphyrinogen IX biosynthetic process from glutamate"/>
    <property type="evidence" value="ECO:0007669"/>
    <property type="project" value="TreeGrafter"/>
</dbReference>
<evidence type="ECO:0000256" key="13">
    <source>
        <dbReference type="PIRSR" id="PIRSR000445-4"/>
    </source>
</evidence>
<evidence type="ECO:0000256" key="12">
    <source>
        <dbReference type="PIRSR" id="PIRSR000445-3"/>
    </source>
</evidence>
<evidence type="ECO:0000259" key="17">
    <source>
        <dbReference type="Pfam" id="PF05201"/>
    </source>
</evidence>
<dbReference type="SUPFAM" id="SSF69075">
    <property type="entry name" value="Glutamyl tRNA-reductase dimerization domain"/>
    <property type="match status" value="1"/>
</dbReference>
<feature type="binding site" evidence="9 12">
    <location>
        <begin position="185"/>
        <end position="190"/>
    </location>
    <ligand>
        <name>NADP(+)</name>
        <dbReference type="ChEBI" id="CHEBI:58349"/>
    </ligand>
</feature>
<evidence type="ECO:0000256" key="3">
    <source>
        <dbReference type="ARBA" id="ARBA00012970"/>
    </source>
</evidence>
<feature type="active site" description="Nucleophile" evidence="9 10">
    <location>
        <position position="48"/>
    </location>
</feature>
<comment type="domain">
    <text evidence="9">Possesses an unusual extended V-shaped dimeric structure with each monomer consisting of three distinct domains arranged along a curved 'spinal' alpha-helix. The N-terminal catalytic domain specifically recognizes the glutamate moiety of the substrate. The second domain is the NADPH-binding domain, and the third C-terminal domain is responsible for dimerization.</text>
</comment>
<evidence type="ECO:0000256" key="10">
    <source>
        <dbReference type="PIRSR" id="PIRSR000445-1"/>
    </source>
</evidence>
<evidence type="ECO:0000256" key="14">
    <source>
        <dbReference type="RuleBase" id="RU000584"/>
    </source>
</evidence>
<keyword evidence="6 9" id="KW-0627">Porphyrin biosynthesis</keyword>
<gene>
    <name evidence="9 18" type="primary">hemA</name>
    <name evidence="18" type="ORF">TST_1779</name>
</gene>
<dbReference type="SUPFAM" id="SSF69742">
    <property type="entry name" value="Glutamyl tRNA-reductase catalytic, N-terminal domain"/>
    <property type="match status" value="1"/>
</dbReference>
<evidence type="ECO:0000256" key="2">
    <source>
        <dbReference type="ARBA" id="ARBA00005916"/>
    </source>
</evidence>
<dbReference type="InterPro" id="IPR018214">
    <property type="entry name" value="GluRdtase_CS"/>
</dbReference>
<dbReference type="PROSITE" id="PS00747">
    <property type="entry name" value="GLUTR"/>
    <property type="match status" value="1"/>
</dbReference>
<dbReference type="UniPathway" id="UPA00251">
    <property type="reaction ID" value="UER00316"/>
</dbReference>
<dbReference type="InterPro" id="IPR015896">
    <property type="entry name" value="4pyrrol_synth_GluRdtase_dimer"/>
</dbReference>
<dbReference type="EC" id="1.2.1.70" evidence="3 9"/>
<comment type="subunit">
    <text evidence="9">Homodimer.</text>
</comment>
<accession>A0A0S3QW68</accession>
<feature type="site" description="Important for activity" evidence="9 13">
    <location>
        <position position="95"/>
    </location>
</feature>
<dbReference type="InterPro" id="IPR000343">
    <property type="entry name" value="4pyrrol_synth_GluRdtase"/>
</dbReference>
<dbReference type="KEGG" id="ttk:TST_1779"/>
<dbReference type="SUPFAM" id="SSF51735">
    <property type="entry name" value="NAD(P)-binding Rossmann-fold domains"/>
    <property type="match status" value="1"/>
</dbReference>
<evidence type="ECO:0000256" key="9">
    <source>
        <dbReference type="HAMAP-Rule" id="MF_00087"/>
    </source>
</evidence>
<dbReference type="OrthoDB" id="110209at2"/>
<keyword evidence="19" id="KW-1185">Reference proteome</keyword>
<dbReference type="PIRSF" id="PIRSF000445">
    <property type="entry name" value="4pyrrol_synth_GluRdtase"/>
    <property type="match status" value="1"/>
</dbReference>
<keyword evidence="5 9" id="KW-0560">Oxidoreductase</keyword>
<evidence type="ECO:0000256" key="8">
    <source>
        <dbReference type="ARBA" id="ARBA00068659"/>
    </source>
</evidence>
<dbReference type="AlphaFoldDB" id="A0A0S3QW68"/>
<dbReference type="EMBL" id="AP013035">
    <property type="protein sequence ID" value="BAT72563.1"/>
    <property type="molecule type" value="Genomic_DNA"/>
</dbReference>
<feature type="binding site" evidence="9 11">
    <location>
        <begin position="47"/>
        <end position="50"/>
    </location>
    <ligand>
        <name>substrate</name>
    </ligand>
</feature>
<dbReference type="Proteomes" id="UP000063234">
    <property type="component" value="Chromosome"/>
</dbReference>
<name>A0A0S3QW68_THET7</name>
<evidence type="ECO:0000256" key="11">
    <source>
        <dbReference type="PIRSR" id="PIRSR000445-2"/>
    </source>
</evidence>
<dbReference type="PANTHER" id="PTHR43013">
    <property type="entry name" value="GLUTAMYL-TRNA REDUCTASE"/>
    <property type="match status" value="1"/>
</dbReference>
<dbReference type="InterPro" id="IPR036453">
    <property type="entry name" value="GluRdtase_dimer_dom_sf"/>
</dbReference>
<evidence type="ECO:0000313" key="18">
    <source>
        <dbReference type="EMBL" id="BAT72563.1"/>
    </source>
</evidence>
<dbReference type="PATRIC" id="fig|1298851.3.peg.1858"/>
<dbReference type="InterPro" id="IPR006151">
    <property type="entry name" value="Shikm_DH/Glu-tRNA_Rdtase"/>
</dbReference>
<dbReference type="RefSeq" id="WP_068550723.1">
    <property type="nucleotide sequence ID" value="NZ_AP013035.1"/>
</dbReference>
<dbReference type="Pfam" id="PF00745">
    <property type="entry name" value="GlutR_dimer"/>
    <property type="match status" value="1"/>
</dbReference>
<dbReference type="Gene3D" id="3.40.50.720">
    <property type="entry name" value="NAD(P)-binding Rossmann-like Domain"/>
    <property type="match status" value="1"/>
</dbReference>
<keyword evidence="4 9" id="KW-0521">NADP</keyword>
<dbReference type="PANTHER" id="PTHR43013:SF1">
    <property type="entry name" value="GLUTAMYL-TRNA REDUCTASE"/>
    <property type="match status" value="1"/>
</dbReference>
<dbReference type="CDD" id="cd05213">
    <property type="entry name" value="NAD_bind_Glutamyl_tRNA_reduct"/>
    <property type="match status" value="1"/>
</dbReference>
<dbReference type="HAMAP" id="MF_00087">
    <property type="entry name" value="Glu_tRNA_reductase"/>
    <property type="match status" value="1"/>
</dbReference>
<dbReference type="Pfam" id="PF01488">
    <property type="entry name" value="Shikimate_DH"/>
    <property type="match status" value="1"/>
</dbReference>
<feature type="binding site" evidence="9 11">
    <location>
        <begin position="110"/>
        <end position="112"/>
    </location>
    <ligand>
        <name>substrate</name>
    </ligand>
</feature>
<dbReference type="Pfam" id="PF05201">
    <property type="entry name" value="GlutR_N"/>
    <property type="match status" value="1"/>
</dbReference>
<evidence type="ECO:0000313" key="19">
    <source>
        <dbReference type="Proteomes" id="UP000063234"/>
    </source>
</evidence>
<evidence type="ECO:0000256" key="5">
    <source>
        <dbReference type="ARBA" id="ARBA00023002"/>
    </source>
</evidence>
<dbReference type="InterPro" id="IPR015895">
    <property type="entry name" value="4pyrrol_synth_GluRdtase_N"/>
</dbReference>
<feature type="domain" description="Tetrapyrrole biosynthesis glutamyl-tRNA reductase dimerisation" evidence="15">
    <location>
        <begin position="317"/>
        <end position="415"/>
    </location>
</feature>
<dbReference type="FunFam" id="3.30.460.30:FF:000001">
    <property type="entry name" value="Glutamyl-tRNA reductase"/>
    <property type="match status" value="1"/>
</dbReference>
<comment type="similarity">
    <text evidence="2 9 14">Belongs to the glutamyl-tRNA reductase family.</text>
</comment>
<feature type="domain" description="Glutamyl-tRNA reductase N-terminal" evidence="17">
    <location>
        <begin position="6"/>
        <end position="152"/>
    </location>
</feature>
<feature type="binding site" evidence="9 11">
    <location>
        <position position="116"/>
    </location>
    <ligand>
        <name>substrate</name>
    </ligand>
</feature>
<dbReference type="FunFam" id="3.40.50.720:FF:000031">
    <property type="entry name" value="Glutamyl-tRNA reductase"/>
    <property type="match status" value="1"/>
</dbReference>
<evidence type="ECO:0000256" key="7">
    <source>
        <dbReference type="ARBA" id="ARBA00047464"/>
    </source>
</evidence>
<dbReference type="InterPro" id="IPR036343">
    <property type="entry name" value="GluRdtase_N_sf"/>
</dbReference>
<sequence length="425" mass="48225">MDIYAVGINHKTGPVEIRERLALTEEEIQRLRDLISFNIRELAFLSTCNRVEFYFLGEEKGIDEIFSFLKELRDINTEEIKQYFFTHKGKDAIKHIFRVASSLDSMVLGEPQIVGQFKDAFEQSVQLGLTGSILNNLLSKALTTSKRVRTRTGIGESAVSVSYAAVELASKIFGELNSCVACLIGAGEMAELAAKHLKDAGVREMLVVNRTIQRAEKLAEELGGAIPMGFDRLEEALLTSDIVITSTASPTYILTKKQLEEIMKKRKRRPIFLIDIAVPRDLDPEIENIENVYLYNIDDLEAVVEENRRKREKEAVKAEAIVEEEVNKFLNWLKSQEIAPVIVALRNWVEDIRTRELKKTLSRLKLSPKEEKALDAMTNAIVNKIMHPVFTYLKEESAQGNARKAKEVVKAVFALEEEDENKDRH</sequence>
<dbReference type="GO" id="GO:0008883">
    <property type="term" value="F:glutamyl-tRNA reductase activity"/>
    <property type="evidence" value="ECO:0007669"/>
    <property type="project" value="UniProtKB-UniRule"/>
</dbReference>
<evidence type="ECO:0000256" key="6">
    <source>
        <dbReference type="ARBA" id="ARBA00023244"/>
    </source>
</evidence>
<comment type="miscellaneous">
    <text evidence="9">During catalysis, the active site Cys acts as a nucleophile attacking the alpha-carbonyl group of tRNA-bound glutamate with the formation of a thioester intermediate between enzyme and glutamate, and the concomitant release of tRNA(Glu). The thioester intermediate is finally reduced by direct hydride transfer from NADPH, to form the product GSA.</text>
</comment>
<feature type="binding site" evidence="9 11">
    <location>
        <position position="105"/>
    </location>
    <ligand>
        <name>substrate</name>
    </ligand>
</feature>
<organism evidence="18 19">
    <name type="scientific">Thermosulfidibacter takaii (strain DSM 17441 / JCM 13301 / NBRC 103674 / ABI70S6)</name>
    <dbReference type="NCBI Taxonomy" id="1298851"/>
    <lineage>
        <taxon>Bacteria</taxon>
        <taxon>Pseudomonadati</taxon>
        <taxon>Thermosulfidibacterota</taxon>
        <taxon>Thermosulfidibacteria</taxon>
        <taxon>Thermosulfidibacterales</taxon>
        <taxon>Thermosulfidibacteraceae</taxon>
    </lineage>
</organism>
<dbReference type="STRING" id="1298851.TST_1779"/>
<proteinExistence type="inferred from homology"/>
<comment type="catalytic activity">
    <reaction evidence="7 9 14">
        <text>(S)-4-amino-5-oxopentanoate + tRNA(Glu) + NADP(+) = L-glutamyl-tRNA(Glu) + NADPH + H(+)</text>
        <dbReference type="Rhea" id="RHEA:12344"/>
        <dbReference type="Rhea" id="RHEA-COMP:9663"/>
        <dbReference type="Rhea" id="RHEA-COMP:9680"/>
        <dbReference type="ChEBI" id="CHEBI:15378"/>
        <dbReference type="ChEBI" id="CHEBI:57501"/>
        <dbReference type="ChEBI" id="CHEBI:57783"/>
        <dbReference type="ChEBI" id="CHEBI:58349"/>
        <dbReference type="ChEBI" id="CHEBI:78442"/>
        <dbReference type="ChEBI" id="CHEBI:78520"/>
        <dbReference type="EC" id="1.2.1.70"/>
    </reaction>
</comment>
<reference evidence="19" key="1">
    <citation type="journal article" date="2018" name="Science">
        <title>A primordial and reversible TCA cycle in a facultatively chemolithoautotrophic thermophile.</title>
        <authorList>
            <person name="Nunoura T."/>
            <person name="Chikaraishi Y."/>
            <person name="Izaki R."/>
            <person name="Suwa T."/>
            <person name="Sato T."/>
            <person name="Harada T."/>
            <person name="Mori K."/>
            <person name="Kato Y."/>
            <person name="Miyazaki M."/>
            <person name="Shimamura S."/>
            <person name="Yanagawa K."/>
            <person name="Shuto A."/>
            <person name="Ohkouchi N."/>
            <person name="Fujita N."/>
            <person name="Takaki Y."/>
            <person name="Atomi H."/>
            <person name="Takai K."/>
        </authorList>
    </citation>
    <scope>NUCLEOTIDE SEQUENCE [LARGE SCALE GENOMIC DNA]</scope>
    <source>
        <strain evidence="19">DSM 17441 / JCM 13301 / NBRC 103674 / ABI70S6</strain>
    </source>
</reference>
<feature type="domain" description="Quinate/shikimate 5-dehydrogenase/glutamyl-tRNA reductase" evidence="16">
    <location>
        <begin position="167"/>
        <end position="303"/>
    </location>
</feature>
<evidence type="ECO:0000259" key="16">
    <source>
        <dbReference type="Pfam" id="PF01488"/>
    </source>
</evidence>
<dbReference type="Gene3D" id="3.30.460.30">
    <property type="entry name" value="Glutamyl-tRNA reductase, N-terminal domain"/>
    <property type="match status" value="1"/>
</dbReference>
<comment type="pathway">
    <text evidence="1 9 14">Porphyrin-containing compound metabolism; protoporphyrin-IX biosynthesis; 5-aminolevulinate from L-glutamyl-tRNA(Glu): step 1/2.</text>
</comment>
<evidence type="ECO:0000259" key="15">
    <source>
        <dbReference type="Pfam" id="PF00745"/>
    </source>
</evidence>
<comment type="function">
    <text evidence="9">Catalyzes the NADPH-dependent reduction of glutamyl-tRNA(Glu) to glutamate 1-semialdehyde (GSA).</text>
</comment>
<evidence type="ECO:0000256" key="1">
    <source>
        <dbReference type="ARBA" id="ARBA00005059"/>
    </source>
</evidence>
<dbReference type="GO" id="GO:0050661">
    <property type="term" value="F:NADP binding"/>
    <property type="evidence" value="ECO:0007669"/>
    <property type="project" value="InterPro"/>
</dbReference>
<protein>
    <recommendedName>
        <fullName evidence="8 9">Glutamyl-tRNA reductase</fullName>
        <shortName evidence="9">GluTR</shortName>
        <ecNumber evidence="3 9">1.2.1.70</ecNumber>
    </recommendedName>
</protein>